<sequence>MIDYQPLYNALIDAKAEAWAKILPQQLEQSLDQSKHGDLAQWQALVDSVPHIPTAHRVLDADAVQIGRSDELPDEYCGGDFSHPGRLKSPLQSQLKALRPWRKGPYNLFGIDIDTEWRSDWKWDRLKDHIAPLEHRLVLDVGCGNGYHCWRMLGAGAKMVVGIDPMLLNVMQFHLVRKLYGEAPVYVLPMGIEELPYGLKAFDTVFSMGVLYHRRSPIDHLLELRDCLKPGGELVLETLIIDGGLGQVLLPEDRYARMRNVWFLPSCDTLISWLKRCGFKNIRLIDVSVTRIEEQRTTEWMTFHSLKDFLDADNPQLTCEGLPAPKRAMVIANAA</sequence>
<name>A0AA43TGX6_9GAMM</name>
<feature type="binding site" evidence="3">
    <location>
        <position position="103"/>
    </location>
    <ligand>
        <name>carboxy-S-adenosyl-L-methionine</name>
        <dbReference type="ChEBI" id="CHEBI:134278"/>
    </ligand>
</feature>
<evidence type="ECO:0000313" key="5">
    <source>
        <dbReference type="Proteomes" id="UP001160519"/>
    </source>
</evidence>
<feature type="binding site" evidence="3">
    <location>
        <position position="142"/>
    </location>
    <ligand>
        <name>carboxy-S-adenosyl-L-methionine</name>
        <dbReference type="ChEBI" id="CHEBI:134278"/>
    </ligand>
</feature>
<dbReference type="CDD" id="cd02440">
    <property type="entry name" value="AdoMet_MTases"/>
    <property type="match status" value="1"/>
</dbReference>
<dbReference type="Gene3D" id="3.40.50.150">
    <property type="entry name" value="Vaccinia Virus protein VP39"/>
    <property type="match status" value="1"/>
</dbReference>
<feature type="binding site" evidence="3">
    <location>
        <position position="212"/>
    </location>
    <ligand>
        <name>carboxy-S-adenosyl-L-methionine</name>
        <dbReference type="ChEBI" id="CHEBI:134278"/>
    </ligand>
</feature>
<evidence type="ECO:0000256" key="1">
    <source>
        <dbReference type="ARBA" id="ARBA00022679"/>
    </source>
</evidence>
<gene>
    <name evidence="3 4" type="primary">cmoB</name>
    <name evidence="4" type="ORF">PSU93_00810</name>
</gene>
<protein>
    <recommendedName>
        <fullName evidence="3">tRNA U34 carboxymethyltransferase</fullName>
        <ecNumber evidence="3">2.5.1.-</ecNumber>
    </recommendedName>
</protein>
<feature type="binding site" evidence="3">
    <location>
        <begin position="192"/>
        <end position="193"/>
    </location>
    <ligand>
        <name>carboxy-S-adenosyl-L-methionine</name>
        <dbReference type="ChEBI" id="CHEBI:134278"/>
    </ligand>
</feature>
<dbReference type="InterPro" id="IPR029063">
    <property type="entry name" value="SAM-dependent_MTases_sf"/>
</dbReference>
<feature type="binding site" evidence="3">
    <location>
        <position position="122"/>
    </location>
    <ligand>
        <name>carboxy-S-adenosyl-L-methionine</name>
        <dbReference type="ChEBI" id="CHEBI:134278"/>
    </ligand>
</feature>
<dbReference type="GO" id="GO:0008168">
    <property type="term" value="F:methyltransferase activity"/>
    <property type="evidence" value="ECO:0007669"/>
    <property type="project" value="TreeGrafter"/>
</dbReference>
<dbReference type="PANTHER" id="PTHR43464">
    <property type="entry name" value="METHYLTRANSFERASE"/>
    <property type="match status" value="1"/>
</dbReference>
<dbReference type="EMBL" id="JAQSDF010000001">
    <property type="protein sequence ID" value="MDI1229674.1"/>
    <property type="molecule type" value="Genomic_DNA"/>
</dbReference>
<feature type="binding site" evidence="3">
    <location>
        <position position="327"/>
    </location>
    <ligand>
        <name>carboxy-S-adenosyl-L-methionine</name>
        <dbReference type="ChEBI" id="CHEBI:134278"/>
    </ligand>
</feature>
<keyword evidence="1 3" id="KW-0808">Transferase</keyword>
<dbReference type="GO" id="GO:0016765">
    <property type="term" value="F:transferase activity, transferring alkyl or aryl (other than methyl) groups"/>
    <property type="evidence" value="ECO:0007669"/>
    <property type="project" value="UniProtKB-UniRule"/>
</dbReference>
<comment type="catalytic activity">
    <reaction evidence="3">
        <text>carboxy-S-adenosyl-L-methionine + 5-hydroxyuridine(34) in tRNA = 5-carboxymethoxyuridine(34) in tRNA + S-adenosyl-L-homocysteine + H(+)</text>
        <dbReference type="Rhea" id="RHEA:52848"/>
        <dbReference type="Rhea" id="RHEA-COMP:13381"/>
        <dbReference type="Rhea" id="RHEA-COMP:13383"/>
        <dbReference type="ChEBI" id="CHEBI:15378"/>
        <dbReference type="ChEBI" id="CHEBI:57856"/>
        <dbReference type="ChEBI" id="CHEBI:134278"/>
        <dbReference type="ChEBI" id="CHEBI:136877"/>
        <dbReference type="ChEBI" id="CHEBI:136879"/>
    </reaction>
</comment>
<dbReference type="NCBIfam" id="NF011650">
    <property type="entry name" value="PRK15068.1"/>
    <property type="match status" value="1"/>
</dbReference>
<accession>A0AA43TGX6</accession>
<dbReference type="SUPFAM" id="SSF53335">
    <property type="entry name" value="S-adenosyl-L-methionine-dependent methyltransferases"/>
    <property type="match status" value="1"/>
</dbReference>
<dbReference type="HAMAP" id="MF_01590">
    <property type="entry name" value="tRNA_carboxymethyltr_CmoB"/>
    <property type="match status" value="1"/>
</dbReference>
<dbReference type="InterPro" id="IPR010017">
    <property type="entry name" value="CmoB"/>
</dbReference>
<proteinExistence type="inferred from homology"/>
<organism evidence="4 5">
    <name type="scientific">Candidatus Methylobacter titanis</name>
    <dbReference type="NCBI Taxonomy" id="3053457"/>
    <lineage>
        <taxon>Bacteria</taxon>
        <taxon>Pseudomonadati</taxon>
        <taxon>Pseudomonadota</taxon>
        <taxon>Gammaproteobacteria</taxon>
        <taxon>Methylococcales</taxon>
        <taxon>Methylococcaceae</taxon>
        <taxon>Methylobacter</taxon>
    </lineage>
</organism>
<keyword evidence="2 3" id="KW-0819">tRNA processing</keyword>
<dbReference type="AlphaFoldDB" id="A0AA43TGX6"/>
<evidence type="ECO:0000313" key="4">
    <source>
        <dbReference type="EMBL" id="MDI1229674.1"/>
    </source>
</evidence>
<keyword evidence="5" id="KW-1185">Reference proteome</keyword>
<comment type="subunit">
    <text evidence="3">Homotetramer.</text>
</comment>
<comment type="caution">
    <text evidence="4">The sequence shown here is derived from an EMBL/GenBank/DDBJ whole genome shotgun (WGS) entry which is preliminary data.</text>
</comment>
<comment type="function">
    <text evidence="3">Catalyzes carboxymethyl transfer from carboxy-S-adenosyl-L-methionine (Cx-SAM) to 5-hydroxyuridine (ho5U) to form 5-carboxymethoxyuridine (cmo5U) at position 34 in tRNAs.</text>
</comment>
<comment type="caution">
    <text evidence="3">Lacks conserved residue(s) required for the propagation of feature annotation.</text>
</comment>
<dbReference type="EC" id="2.5.1.-" evidence="3"/>
<comment type="similarity">
    <text evidence="3">Belongs to the class I-like SAM-binding methyltransferase superfamily. CmoB family.</text>
</comment>
<dbReference type="PANTHER" id="PTHR43464:SF95">
    <property type="entry name" value="TRNA U34 CARBOXYMETHYLTRANSFERASE"/>
    <property type="match status" value="1"/>
</dbReference>
<dbReference type="InterPro" id="IPR027555">
    <property type="entry name" value="Mo5U34_MeTrfas-like"/>
</dbReference>
<reference evidence="4" key="1">
    <citation type="submission" date="2023-01" db="EMBL/GenBank/DDBJ databases">
        <title>Biogeochemical cycle of methane in antarctic sediments.</title>
        <authorList>
            <person name="Roldan D.M."/>
            <person name="Menes R.J."/>
        </authorList>
    </citation>
    <scope>NUCLEOTIDE SEQUENCE [LARGE SCALE GENOMIC DNA]</scope>
    <source>
        <strain evidence="4">K-2018 MAG008</strain>
    </source>
</reference>
<evidence type="ECO:0000256" key="2">
    <source>
        <dbReference type="ARBA" id="ARBA00022694"/>
    </source>
</evidence>
<dbReference type="NCBIfam" id="TIGR00452">
    <property type="entry name" value="tRNA 5-methoxyuridine(34)/uridine 5-oxyacetic acid(34) synthase CmoB"/>
    <property type="match status" value="1"/>
</dbReference>
<feature type="binding site" evidence="3">
    <location>
        <position position="208"/>
    </location>
    <ligand>
        <name>carboxy-S-adenosyl-L-methionine</name>
        <dbReference type="ChEBI" id="CHEBI:134278"/>
    </ligand>
</feature>
<dbReference type="Pfam" id="PF08003">
    <property type="entry name" value="Methyltransf_9"/>
    <property type="match status" value="1"/>
</dbReference>
<evidence type="ECO:0000256" key="3">
    <source>
        <dbReference type="HAMAP-Rule" id="MF_01590"/>
    </source>
</evidence>
<feature type="binding site" evidence="3">
    <location>
        <position position="117"/>
    </location>
    <ligand>
        <name>carboxy-S-adenosyl-L-methionine</name>
        <dbReference type="ChEBI" id="CHEBI:134278"/>
    </ligand>
</feature>
<dbReference type="GO" id="GO:0002098">
    <property type="term" value="P:tRNA wobble uridine modification"/>
    <property type="evidence" value="ECO:0007669"/>
    <property type="project" value="InterPro"/>
</dbReference>
<dbReference type="Proteomes" id="UP001160519">
    <property type="component" value="Unassembled WGS sequence"/>
</dbReference>